<protein>
    <submittedName>
        <fullName evidence="1">Uncharacterized protein</fullName>
    </submittedName>
</protein>
<proteinExistence type="predicted"/>
<name>A0A0S4TKU9_CRYHO</name>
<dbReference type="Proteomes" id="UP001429100">
    <property type="component" value="Unassembled WGS sequence"/>
</dbReference>
<organism evidence="1">
    <name type="scientific">Cryptosporidium hominis</name>
    <dbReference type="NCBI Taxonomy" id="237895"/>
    <lineage>
        <taxon>Eukaryota</taxon>
        <taxon>Sar</taxon>
        <taxon>Alveolata</taxon>
        <taxon>Apicomplexa</taxon>
        <taxon>Conoidasida</taxon>
        <taxon>Coccidia</taxon>
        <taxon>Eucoccidiorida</taxon>
        <taxon>Eimeriorina</taxon>
        <taxon>Cryptosporidiidae</taxon>
        <taxon>Cryptosporidium</taxon>
    </lineage>
</organism>
<gene>
    <name evidence="1" type="ORF">CHUDEA8_4670</name>
    <name evidence="2" type="ORF">GY17_00000913</name>
</gene>
<keyword evidence="3" id="KW-1185">Reference proteome</keyword>
<dbReference type="VEuPathDB" id="CryptoDB:Chro.80538"/>
<dbReference type="EMBL" id="LN877954">
    <property type="protein sequence ID" value="CUV08018.1"/>
    <property type="molecule type" value="Genomic_DNA"/>
</dbReference>
<accession>A0A0S4TKU9</accession>
<dbReference type="Proteomes" id="UP000199752">
    <property type="component" value="Chromosome 8"/>
</dbReference>
<dbReference type="VEuPathDB" id="CryptoDB:ChTU502y2012_377g0060"/>
<reference evidence="2 3" key="3">
    <citation type="submission" date="2017-10" db="EMBL/GenBank/DDBJ databases">
        <title>Consistent, comparative and evidence-based genome annotation and re-annotation for the closely-related species, Cryptosporidium parvum, C. hominis and C. tyzzeri.</title>
        <authorList>
            <person name="Baptista R.P."/>
            <person name="Li Y."/>
            <person name="Sateriale A."/>
            <person name="Striepen B."/>
            <person name="Kissinger J.C."/>
        </authorList>
    </citation>
    <scope>NUCLEOTIDE SEQUENCE [LARGE SCALE GENOMIC DNA]</scope>
    <source>
        <strain evidence="2">30976</strain>
    </source>
</reference>
<reference evidence="1" key="2">
    <citation type="submission" date="2015-08" db="EMBL/GenBank/DDBJ databases">
        <authorList>
            <person name="Babu N.S."/>
            <person name="Beckwith C.J."/>
            <person name="Beseler K.G."/>
            <person name="Brison A."/>
            <person name="Carone J.V."/>
            <person name="Caskin T.P."/>
            <person name="Diamond M."/>
            <person name="Durham M.E."/>
            <person name="Foxe J.M."/>
            <person name="Go M."/>
            <person name="Henderson B.A."/>
            <person name="Jones I.B."/>
            <person name="McGettigan J.A."/>
            <person name="Micheletti S.J."/>
            <person name="Nasrallah M.E."/>
            <person name="Ortiz D."/>
            <person name="Piller C.R."/>
            <person name="Privatt S.R."/>
            <person name="Schneider S.L."/>
            <person name="Sharp S."/>
            <person name="Smith T.C."/>
            <person name="Stanton J.D."/>
            <person name="Ullery H.E."/>
            <person name="Wilson R.J."/>
            <person name="Serrano M.G."/>
            <person name="Buck G."/>
            <person name="Lee V."/>
            <person name="Wang Y."/>
            <person name="Carvalho R."/>
            <person name="Voegtly L."/>
            <person name="Shi R."/>
            <person name="Duckworth R."/>
            <person name="Johnson A."/>
            <person name="Loviza R."/>
            <person name="Walstead R."/>
            <person name="Shah Z."/>
            <person name="Kiflezghi M."/>
            <person name="Wade K."/>
            <person name="Ball S.L."/>
            <person name="Bradley K.W."/>
            <person name="Asai D.J."/>
            <person name="Bowman C.A."/>
            <person name="Russell D.A."/>
            <person name="Pope W.H."/>
            <person name="Jacobs-Sera D."/>
            <person name="Hendrix R.W."/>
            <person name="Hatfull G.F."/>
        </authorList>
    </citation>
    <scope>NUCLEOTIDE SEQUENCE [LARGE SCALE GENOMIC DNA]</scope>
</reference>
<sequence length="194" mass="22874">MKEVSDDIYSRVRKIKFKRIGLDSSKKGNQIEKVGHYNNKKDKDDEHQYLVSFNSKVEEKKKKGEGRIITSNTTVQGFHTKFQQELKIGDYIEIEHPNTLIKESRQVVNIVSERTLIIDSEFSCDLVSTSEYYYYTNTNDNDLDILNKSNTYSYREKDGLFKYKTVVKSVNSKLSREDILDIRAKKQRDKYCWI</sequence>
<reference evidence="2 3" key="1">
    <citation type="submission" date="2014-11" db="EMBL/GenBank/DDBJ databases">
        <title>Comparative genomic analysis of Cryptosporidium hominis reveals occurrence of genetic recombination in virulent subtypes.</title>
        <authorList>
            <person name="Guo Y."/>
            <person name="Tang K."/>
            <person name="Frace M."/>
            <person name="Li N."/>
            <person name="Roellig D.M."/>
            <person name="Sammons S."/>
            <person name="Knipe K."/>
            <person name="Rowe L."/>
            <person name="Feng Y."/>
            <person name="Xiao L."/>
        </authorList>
    </citation>
    <scope>NUCLEOTIDE SEQUENCE [LARGE SCALE GENOMIC DNA]</scope>
    <source>
        <strain evidence="2">30976</strain>
    </source>
</reference>
<dbReference type="AlphaFoldDB" id="A0A0S4TKU9"/>
<dbReference type="VEuPathDB" id="CryptoDB:GY17_00000913"/>
<dbReference type="OrthoDB" id="311468at2759"/>
<evidence type="ECO:0000313" key="3">
    <source>
        <dbReference type="Proteomes" id="UP001429100"/>
    </source>
</evidence>
<dbReference type="EMBL" id="JTAI01000002">
    <property type="protein sequence ID" value="PPS98250.1"/>
    <property type="molecule type" value="Genomic_DNA"/>
</dbReference>
<dbReference type="VEuPathDB" id="CryptoDB:CHUDEA8_4670"/>
<evidence type="ECO:0000313" key="2">
    <source>
        <dbReference type="EMBL" id="PPS98250.1"/>
    </source>
</evidence>
<evidence type="ECO:0000313" key="1">
    <source>
        <dbReference type="EMBL" id="CUV08018.1"/>
    </source>
</evidence>